<comment type="caution">
    <text evidence="1">The sequence shown here is derived from an EMBL/GenBank/DDBJ whole genome shotgun (WGS) entry which is preliminary data.</text>
</comment>
<protein>
    <submittedName>
        <fullName evidence="1">Uncharacterized protein</fullName>
    </submittedName>
</protein>
<gene>
    <name evidence="1" type="ORF">GCM10023208_34710</name>
</gene>
<evidence type="ECO:0000313" key="2">
    <source>
        <dbReference type="Proteomes" id="UP001500518"/>
    </source>
</evidence>
<proteinExistence type="predicted"/>
<reference evidence="2" key="1">
    <citation type="journal article" date="2019" name="Int. J. Syst. Evol. Microbiol.">
        <title>The Global Catalogue of Microorganisms (GCM) 10K type strain sequencing project: providing services to taxonomists for standard genome sequencing and annotation.</title>
        <authorList>
            <consortium name="The Broad Institute Genomics Platform"/>
            <consortium name="The Broad Institute Genome Sequencing Center for Infectious Disease"/>
            <person name="Wu L."/>
            <person name="Ma J."/>
        </authorList>
    </citation>
    <scope>NUCLEOTIDE SEQUENCE [LARGE SCALE GENOMIC DNA]</scope>
    <source>
        <strain evidence="2">JCM 18014</strain>
    </source>
</reference>
<sequence length="108" mass="11977">MIYLQIPVTTTEVIGGTEPMEEILKHYRDRIEAMDFEPLSDDEAAARRAADAEGVASVRLEGLELTAIDAAFLDMLAEFRVPQELSSALTIEFTRDMLAANTHARHDA</sequence>
<organism evidence="1 2">
    <name type="scientific">Erythrobacter westpacificensis</name>
    <dbReference type="NCBI Taxonomy" id="1055231"/>
    <lineage>
        <taxon>Bacteria</taxon>
        <taxon>Pseudomonadati</taxon>
        <taxon>Pseudomonadota</taxon>
        <taxon>Alphaproteobacteria</taxon>
        <taxon>Sphingomonadales</taxon>
        <taxon>Erythrobacteraceae</taxon>
        <taxon>Erythrobacter/Porphyrobacter group</taxon>
        <taxon>Erythrobacter</taxon>
    </lineage>
</organism>
<evidence type="ECO:0000313" key="1">
    <source>
        <dbReference type="EMBL" id="GAA5063578.1"/>
    </source>
</evidence>
<dbReference type="EMBL" id="BAABHV010000036">
    <property type="protein sequence ID" value="GAA5063578.1"/>
    <property type="molecule type" value="Genomic_DNA"/>
</dbReference>
<name>A0ABP9KQH3_9SPHN</name>
<keyword evidence="2" id="KW-1185">Reference proteome</keyword>
<accession>A0ABP9KQH3</accession>
<dbReference type="Proteomes" id="UP001500518">
    <property type="component" value="Unassembled WGS sequence"/>
</dbReference>